<dbReference type="SMART" id="SM00028">
    <property type="entry name" value="TPR"/>
    <property type="match status" value="8"/>
</dbReference>
<name>A0A4U3L1R9_9BACT</name>
<keyword evidence="3" id="KW-0597">Phosphoprotein</keyword>
<dbReference type="InterPro" id="IPR019734">
    <property type="entry name" value="TPR_rpt"/>
</dbReference>
<evidence type="ECO:0000259" key="6">
    <source>
        <dbReference type="PROSITE" id="PS50109"/>
    </source>
</evidence>
<evidence type="ECO:0000256" key="2">
    <source>
        <dbReference type="ARBA" id="ARBA00012438"/>
    </source>
</evidence>
<dbReference type="Pfam" id="PF00512">
    <property type="entry name" value="HisKA"/>
    <property type="match status" value="1"/>
</dbReference>
<evidence type="ECO:0000313" key="7">
    <source>
        <dbReference type="EMBL" id="TKK67436.1"/>
    </source>
</evidence>
<dbReference type="InterPro" id="IPR003661">
    <property type="entry name" value="HisK_dim/P_dom"/>
</dbReference>
<feature type="repeat" description="TPR" evidence="4">
    <location>
        <begin position="217"/>
        <end position="250"/>
    </location>
</feature>
<dbReference type="InterPro" id="IPR036097">
    <property type="entry name" value="HisK_dim/P_sf"/>
</dbReference>
<dbReference type="InterPro" id="IPR036890">
    <property type="entry name" value="HATPase_C_sf"/>
</dbReference>
<feature type="repeat" description="TPR" evidence="4">
    <location>
        <begin position="177"/>
        <end position="210"/>
    </location>
</feature>
<feature type="domain" description="Histidine kinase" evidence="6">
    <location>
        <begin position="518"/>
        <end position="756"/>
    </location>
</feature>
<dbReference type="SUPFAM" id="SSF47384">
    <property type="entry name" value="Homodimeric domain of signal transducing histidine kinase"/>
    <property type="match status" value="1"/>
</dbReference>
<comment type="caution">
    <text evidence="7">The sequence shown here is derived from an EMBL/GenBank/DDBJ whole genome shotgun (WGS) entry which is preliminary data.</text>
</comment>
<keyword evidence="4" id="KW-0802">TPR repeat</keyword>
<dbReference type="PRINTS" id="PR00344">
    <property type="entry name" value="BCTRLSENSOR"/>
</dbReference>
<dbReference type="Pfam" id="PF02518">
    <property type="entry name" value="HATPase_c"/>
    <property type="match status" value="1"/>
</dbReference>
<evidence type="ECO:0000313" key="8">
    <source>
        <dbReference type="Proteomes" id="UP000305848"/>
    </source>
</evidence>
<dbReference type="AlphaFoldDB" id="A0A4U3L1R9"/>
<dbReference type="PANTHER" id="PTHR43065">
    <property type="entry name" value="SENSOR HISTIDINE KINASE"/>
    <property type="match status" value="1"/>
</dbReference>
<keyword evidence="5" id="KW-1133">Transmembrane helix</keyword>
<feature type="repeat" description="TPR" evidence="4">
    <location>
        <begin position="137"/>
        <end position="170"/>
    </location>
</feature>
<evidence type="ECO:0000256" key="5">
    <source>
        <dbReference type="SAM" id="Phobius"/>
    </source>
</evidence>
<comment type="catalytic activity">
    <reaction evidence="1">
        <text>ATP + protein L-histidine = ADP + protein N-phospho-L-histidine.</text>
        <dbReference type="EC" id="2.7.13.3"/>
    </reaction>
</comment>
<keyword evidence="5" id="KW-0812">Transmembrane</keyword>
<dbReference type="InterPro" id="IPR004358">
    <property type="entry name" value="Sig_transdc_His_kin-like_C"/>
</dbReference>
<dbReference type="InterPro" id="IPR005467">
    <property type="entry name" value="His_kinase_dom"/>
</dbReference>
<proteinExistence type="predicted"/>
<evidence type="ECO:0000256" key="3">
    <source>
        <dbReference type="ARBA" id="ARBA00022553"/>
    </source>
</evidence>
<dbReference type="Gene3D" id="1.10.287.130">
    <property type="match status" value="1"/>
</dbReference>
<organism evidence="7 8">
    <name type="scientific">Ilyomonas limi</name>
    <dbReference type="NCBI Taxonomy" id="2575867"/>
    <lineage>
        <taxon>Bacteria</taxon>
        <taxon>Pseudomonadati</taxon>
        <taxon>Bacteroidota</taxon>
        <taxon>Chitinophagia</taxon>
        <taxon>Chitinophagales</taxon>
        <taxon>Chitinophagaceae</taxon>
        <taxon>Ilyomonas</taxon>
    </lineage>
</organism>
<dbReference type="Gene3D" id="3.30.565.10">
    <property type="entry name" value="Histidine kinase-like ATPase, C-terminal domain"/>
    <property type="match status" value="1"/>
</dbReference>
<sequence>MDINAYEITSHTVKNTYMKHLLLTLALIFFMFYIRAQNKKIDSLNNLIALSKTDTARINLLNAKANAYTENSLDSSISIAKMAVEKAKQVHYQKGEAAAYNILGTAYTYKGSFEPALYNYKIAEQLYRQAADSEGLNKVYRGYGMYYGMQSKYDSSIVFFQKNVDYDERNGREKDLTSAYQNIAVSYTMLSNYKQALFYQSKALHLAESRNDITAQAYINLNMGISYSNVHDYARAEALYKKAIQLAQQAQIKNVELYGYANISSAYEMLQRYQEMYDNATKAVLLGRQLGDDAIVASSLSRAAKALAYQKNFKEAEKMSMQSIAIADSAGTPMTVFQTMSDMGFIKKVQQQYQQAIQYYEKGFAALKDADMFDEQIGSAYSDLSACYEQQGLYKKALAAFKTATHISDSIRSRENIRKATELSMNYDFAKKEQAIKAEQDKQNAIAHARQLALIIGLGCTVVLIIGAVVAYRNKQKANVLLQHQKGKLEKTLTELKATQTQLIQSEKMASLGELTAGIAHEIQNPLNFVNNFSEVSQELLEEMEEQINAGNTQEARSISAEVRQNLQKILHHGKRADAIVKGMLQHSRKSTGQKELTDINALADEYLRLSYHGLRAKDKLFTTALQTDFDKSAVKINVVPQDVGRAFLNLFTNAFYAVRQKQKQLSTASYEPLVAVSTRKLENAVAISVRDNGNGISDEHVSKIFQPFFTTKPTGEGTGLGLSLSYDIITKEHGGTLTVQSQEGEYAEFIITLPA</sequence>
<dbReference type="PROSITE" id="PS50005">
    <property type="entry name" value="TPR"/>
    <property type="match status" value="3"/>
</dbReference>
<dbReference type="PANTHER" id="PTHR43065:SF42">
    <property type="entry name" value="TWO-COMPONENT SENSOR PPRA"/>
    <property type="match status" value="1"/>
</dbReference>
<reference evidence="7 8" key="1">
    <citation type="submission" date="2019-05" db="EMBL/GenBank/DDBJ databases">
        <title>Panacibacter sp. strain 17mud1-8 Genome sequencing and assembly.</title>
        <authorList>
            <person name="Chhetri G."/>
        </authorList>
    </citation>
    <scope>NUCLEOTIDE SEQUENCE [LARGE SCALE GENOMIC DNA]</scope>
    <source>
        <strain evidence="7 8">17mud1-8</strain>
    </source>
</reference>
<protein>
    <recommendedName>
        <fullName evidence="2">histidine kinase</fullName>
        <ecNumber evidence="2">2.7.13.3</ecNumber>
    </recommendedName>
</protein>
<evidence type="ECO:0000256" key="1">
    <source>
        <dbReference type="ARBA" id="ARBA00000085"/>
    </source>
</evidence>
<dbReference type="PROSITE" id="PS50109">
    <property type="entry name" value="HIS_KIN"/>
    <property type="match status" value="1"/>
</dbReference>
<dbReference type="InterPro" id="IPR011990">
    <property type="entry name" value="TPR-like_helical_dom_sf"/>
</dbReference>
<dbReference type="InterPro" id="IPR003594">
    <property type="entry name" value="HATPase_dom"/>
</dbReference>
<keyword evidence="5" id="KW-0472">Membrane</keyword>
<dbReference type="SMART" id="SM00388">
    <property type="entry name" value="HisKA"/>
    <property type="match status" value="1"/>
</dbReference>
<feature type="transmembrane region" description="Helical" evidence="5">
    <location>
        <begin position="17"/>
        <end position="34"/>
    </location>
</feature>
<dbReference type="SMART" id="SM00387">
    <property type="entry name" value="HATPase_c"/>
    <property type="match status" value="1"/>
</dbReference>
<dbReference type="Gene3D" id="1.25.40.10">
    <property type="entry name" value="Tetratricopeptide repeat domain"/>
    <property type="match status" value="2"/>
</dbReference>
<dbReference type="GO" id="GO:0000155">
    <property type="term" value="F:phosphorelay sensor kinase activity"/>
    <property type="evidence" value="ECO:0007669"/>
    <property type="project" value="InterPro"/>
</dbReference>
<dbReference type="EC" id="2.7.13.3" evidence="2"/>
<dbReference type="EMBL" id="SZQL01000011">
    <property type="protein sequence ID" value="TKK67436.1"/>
    <property type="molecule type" value="Genomic_DNA"/>
</dbReference>
<dbReference type="Proteomes" id="UP000305848">
    <property type="component" value="Unassembled WGS sequence"/>
</dbReference>
<dbReference type="Pfam" id="PF13424">
    <property type="entry name" value="TPR_12"/>
    <property type="match status" value="1"/>
</dbReference>
<dbReference type="SUPFAM" id="SSF48452">
    <property type="entry name" value="TPR-like"/>
    <property type="match status" value="2"/>
</dbReference>
<accession>A0A4U3L1R9</accession>
<dbReference type="SUPFAM" id="SSF55874">
    <property type="entry name" value="ATPase domain of HSP90 chaperone/DNA topoisomerase II/histidine kinase"/>
    <property type="match status" value="1"/>
</dbReference>
<evidence type="ECO:0000256" key="4">
    <source>
        <dbReference type="PROSITE-ProRule" id="PRU00339"/>
    </source>
</evidence>
<dbReference type="CDD" id="cd00082">
    <property type="entry name" value="HisKA"/>
    <property type="match status" value="1"/>
</dbReference>
<feature type="transmembrane region" description="Helical" evidence="5">
    <location>
        <begin position="452"/>
        <end position="472"/>
    </location>
</feature>
<keyword evidence="8" id="KW-1185">Reference proteome</keyword>
<dbReference type="OrthoDB" id="9806995at2"/>
<gene>
    <name evidence="7" type="ORF">FC093_14150</name>
</gene>